<gene>
    <name evidence="3" type="ORF">J2S05_002438</name>
</gene>
<dbReference type="Proteomes" id="UP001225034">
    <property type="component" value="Unassembled WGS sequence"/>
</dbReference>
<protein>
    <submittedName>
        <fullName evidence="3">Proline iminopeptidase</fullName>
        <ecNumber evidence="3">3.4.11.5</ecNumber>
    </submittedName>
</protein>
<dbReference type="PANTHER" id="PTHR43798:SF31">
    <property type="entry name" value="AB HYDROLASE SUPERFAMILY PROTEIN YCLE"/>
    <property type="match status" value="1"/>
</dbReference>
<dbReference type="EC" id="3.4.11.5" evidence="3"/>
<dbReference type="Gene3D" id="6.10.140.700">
    <property type="match status" value="1"/>
</dbReference>
<evidence type="ECO:0000313" key="4">
    <source>
        <dbReference type="Proteomes" id="UP001225034"/>
    </source>
</evidence>
<dbReference type="GO" id="GO:0004177">
    <property type="term" value="F:aminopeptidase activity"/>
    <property type="evidence" value="ECO:0007669"/>
    <property type="project" value="UniProtKB-KW"/>
</dbReference>
<dbReference type="RefSeq" id="WP_306983087.1">
    <property type="nucleotide sequence ID" value="NZ_JAUSUA010000003.1"/>
</dbReference>
<dbReference type="Pfam" id="PF00561">
    <property type="entry name" value="Abhydrolase_1"/>
    <property type="match status" value="1"/>
</dbReference>
<organism evidence="3 4">
    <name type="scientific">Alkalicoccobacillus murimartini</name>
    <dbReference type="NCBI Taxonomy" id="171685"/>
    <lineage>
        <taxon>Bacteria</taxon>
        <taxon>Bacillati</taxon>
        <taxon>Bacillota</taxon>
        <taxon>Bacilli</taxon>
        <taxon>Bacillales</taxon>
        <taxon>Bacillaceae</taxon>
        <taxon>Alkalicoccobacillus</taxon>
    </lineage>
</organism>
<dbReference type="Gene3D" id="3.40.50.1820">
    <property type="entry name" value="alpha/beta hydrolase"/>
    <property type="match status" value="1"/>
</dbReference>
<keyword evidence="1 3" id="KW-0378">Hydrolase</keyword>
<dbReference type="EMBL" id="JAUSUA010000003">
    <property type="protein sequence ID" value="MDQ0207637.1"/>
    <property type="molecule type" value="Genomic_DNA"/>
</dbReference>
<dbReference type="InterPro" id="IPR000073">
    <property type="entry name" value="AB_hydrolase_1"/>
</dbReference>
<accession>A0ABT9YIE7</accession>
<reference evidence="3 4" key="1">
    <citation type="submission" date="2023-07" db="EMBL/GenBank/DDBJ databases">
        <title>Genomic Encyclopedia of Type Strains, Phase IV (KMG-IV): sequencing the most valuable type-strain genomes for metagenomic binning, comparative biology and taxonomic classification.</title>
        <authorList>
            <person name="Goeker M."/>
        </authorList>
    </citation>
    <scope>NUCLEOTIDE SEQUENCE [LARGE SCALE GENOMIC DNA]</scope>
    <source>
        <strain evidence="3 4">DSM 19154</strain>
    </source>
</reference>
<comment type="caution">
    <text evidence="3">The sequence shown here is derived from an EMBL/GenBank/DDBJ whole genome shotgun (WGS) entry which is preliminary data.</text>
</comment>
<feature type="domain" description="AB hydrolase-1" evidence="2">
    <location>
        <begin position="48"/>
        <end position="265"/>
    </location>
</feature>
<keyword evidence="4" id="KW-1185">Reference proteome</keyword>
<evidence type="ECO:0000313" key="3">
    <source>
        <dbReference type="EMBL" id="MDQ0207637.1"/>
    </source>
</evidence>
<sequence length="284" mass="32754">MWRKQIIETDNGRFEVFVQGNGKPLCITHLYSEFDERGNYFADHFVPFFTVYLVNLREAGNSEKADHDDQLSMGQSVRDLEAIRKALEIETWSFAGHSTGGMLALVYAADYPESLEKMVVSAAALSYEYMQHPDSIYCKENEYNKRILELMQTLHSPTATLEERRATGREWIEMSLYRPENYDQYFVKPSSGKVVPKRLNYFSYQELPTYNLSDKVNQITVPAIICCGRHDSQCPLDCSISIQKLLVHSTFVVFEESNHSPFLEESTAFSKMVEQFTKLEENVV</sequence>
<dbReference type="SUPFAM" id="SSF53474">
    <property type="entry name" value="alpha/beta-Hydrolases"/>
    <property type="match status" value="1"/>
</dbReference>
<dbReference type="InterPro" id="IPR050266">
    <property type="entry name" value="AB_hydrolase_sf"/>
</dbReference>
<dbReference type="InterPro" id="IPR029058">
    <property type="entry name" value="AB_hydrolase_fold"/>
</dbReference>
<dbReference type="PANTHER" id="PTHR43798">
    <property type="entry name" value="MONOACYLGLYCEROL LIPASE"/>
    <property type="match status" value="1"/>
</dbReference>
<keyword evidence="3" id="KW-0645">Protease</keyword>
<name>A0ABT9YIE7_9BACI</name>
<proteinExistence type="predicted"/>
<evidence type="ECO:0000256" key="1">
    <source>
        <dbReference type="ARBA" id="ARBA00022801"/>
    </source>
</evidence>
<keyword evidence="3" id="KW-0031">Aminopeptidase</keyword>
<evidence type="ECO:0000259" key="2">
    <source>
        <dbReference type="Pfam" id="PF00561"/>
    </source>
</evidence>
<dbReference type="PRINTS" id="PR00111">
    <property type="entry name" value="ABHYDROLASE"/>
</dbReference>